<dbReference type="Proteomes" id="UP000024635">
    <property type="component" value="Unassembled WGS sequence"/>
</dbReference>
<gene>
    <name evidence="2" type="primary">Acey_s0015.g2865</name>
    <name evidence="2" type="ORF">Y032_0015g2865</name>
</gene>
<evidence type="ECO:0000313" key="3">
    <source>
        <dbReference type="Proteomes" id="UP000024635"/>
    </source>
</evidence>
<dbReference type="OrthoDB" id="10438089at2759"/>
<organism evidence="2 3">
    <name type="scientific">Ancylostoma ceylanicum</name>
    <dbReference type="NCBI Taxonomy" id="53326"/>
    <lineage>
        <taxon>Eukaryota</taxon>
        <taxon>Metazoa</taxon>
        <taxon>Ecdysozoa</taxon>
        <taxon>Nematoda</taxon>
        <taxon>Chromadorea</taxon>
        <taxon>Rhabditida</taxon>
        <taxon>Rhabditina</taxon>
        <taxon>Rhabditomorpha</taxon>
        <taxon>Strongyloidea</taxon>
        <taxon>Ancylostomatidae</taxon>
        <taxon>Ancylostomatinae</taxon>
        <taxon>Ancylostoma</taxon>
    </lineage>
</organism>
<dbReference type="Pfam" id="PF17641">
    <property type="entry name" value="ASPRs"/>
    <property type="match status" value="1"/>
</dbReference>
<accession>A0A016V857</accession>
<evidence type="ECO:0000313" key="2">
    <source>
        <dbReference type="EMBL" id="EYC23849.1"/>
    </source>
</evidence>
<keyword evidence="3" id="KW-1185">Reference proteome</keyword>
<keyword evidence="1" id="KW-0732">Signal</keyword>
<proteinExistence type="predicted"/>
<dbReference type="InterPro" id="IPR035109">
    <property type="entry name" value="ASPR"/>
</dbReference>
<reference evidence="3" key="1">
    <citation type="journal article" date="2015" name="Nat. Genet.">
        <title>The genome and transcriptome of the zoonotic hookworm Ancylostoma ceylanicum identify infection-specific gene families.</title>
        <authorList>
            <person name="Schwarz E.M."/>
            <person name="Hu Y."/>
            <person name="Antoshechkin I."/>
            <person name="Miller M.M."/>
            <person name="Sternberg P.W."/>
            <person name="Aroian R.V."/>
        </authorList>
    </citation>
    <scope>NUCLEOTIDE SEQUENCE</scope>
    <source>
        <strain evidence="3">HY135</strain>
    </source>
</reference>
<name>A0A016V857_9BILA</name>
<protein>
    <recommendedName>
        <fullName evidence="4">SCP domain-containing protein</fullName>
    </recommendedName>
</protein>
<evidence type="ECO:0008006" key="4">
    <source>
        <dbReference type="Google" id="ProtNLM"/>
    </source>
</evidence>
<feature type="signal peptide" evidence="1">
    <location>
        <begin position="1"/>
        <end position="19"/>
    </location>
</feature>
<dbReference type="AlphaFoldDB" id="A0A016V857"/>
<comment type="caution">
    <text evidence="2">The sequence shown here is derived from an EMBL/GenBank/DDBJ whole genome shotgun (WGS) entry which is preliminary data.</text>
</comment>
<feature type="chain" id="PRO_5001493087" description="SCP domain-containing protein" evidence="1">
    <location>
        <begin position="20"/>
        <end position="198"/>
    </location>
</feature>
<evidence type="ECO:0000256" key="1">
    <source>
        <dbReference type="SAM" id="SignalP"/>
    </source>
</evidence>
<sequence length="198" mass="22592">MVHWHVTFAIFYLVQVVFSEAVPSDPPQCSYEGKAFTDRNRKRIFDAVVGATDGLTLGYSCDLEEEALPLLKGGSVDPPLIMLRYEGDRTRHHNAGSFFKEAVQSWSEGLGRVYSCALEGFAGLILADPRKPCTDTSDIMQLPYERKVEPGVQTENVIEEAKKAWKQYFYSLNRVDRIGCNYIVEHNKHKFLCFFKRN</sequence>
<dbReference type="EMBL" id="JARK01001351">
    <property type="protein sequence ID" value="EYC23849.1"/>
    <property type="molecule type" value="Genomic_DNA"/>
</dbReference>